<proteinExistence type="inferred from homology"/>
<dbReference type="AlphaFoldDB" id="B1K9P6"/>
<evidence type="ECO:0000259" key="5">
    <source>
        <dbReference type="PROSITE" id="PS50931"/>
    </source>
</evidence>
<dbReference type="EMBL" id="CP000959">
    <property type="protein sequence ID" value="ACA94661.1"/>
    <property type="molecule type" value="Genomic_DNA"/>
</dbReference>
<organism evidence="6 7">
    <name type="scientific">Burkholderia orbicola (strain MC0-3)</name>
    <dbReference type="NCBI Taxonomy" id="406425"/>
    <lineage>
        <taxon>Bacteria</taxon>
        <taxon>Pseudomonadati</taxon>
        <taxon>Pseudomonadota</taxon>
        <taxon>Betaproteobacteria</taxon>
        <taxon>Burkholderiales</taxon>
        <taxon>Burkholderiaceae</taxon>
        <taxon>Burkholderia</taxon>
        <taxon>Burkholderia cepacia complex</taxon>
        <taxon>Burkholderia orbicola</taxon>
    </lineage>
</organism>
<accession>B1K9P6</accession>
<evidence type="ECO:0000313" key="7">
    <source>
        <dbReference type="Proteomes" id="UP000002169"/>
    </source>
</evidence>
<name>B1K9P6_BURO0</name>
<dbReference type="PANTHER" id="PTHR30346:SF0">
    <property type="entry name" value="HCA OPERON TRANSCRIPTIONAL ACTIVATOR HCAR"/>
    <property type="match status" value="1"/>
</dbReference>
<dbReference type="HOGENOM" id="CLU_039613_6_4_4"/>
<evidence type="ECO:0000256" key="2">
    <source>
        <dbReference type="ARBA" id="ARBA00023015"/>
    </source>
</evidence>
<dbReference type="KEGG" id="bcm:Bcenmc03_5534"/>
<dbReference type="InterPro" id="IPR000847">
    <property type="entry name" value="LysR_HTH_N"/>
</dbReference>
<keyword evidence="3" id="KW-0238">DNA-binding</keyword>
<dbReference type="PRINTS" id="PR00039">
    <property type="entry name" value="HTHLYSR"/>
</dbReference>
<dbReference type="Gene3D" id="1.10.10.10">
    <property type="entry name" value="Winged helix-like DNA-binding domain superfamily/Winged helix DNA-binding domain"/>
    <property type="match status" value="1"/>
</dbReference>
<gene>
    <name evidence="6" type="ordered locus">Bcenmc03_5534</name>
</gene>
<dbReference type="InterPro" id="IPR036388">
    <property type="entry name" value="WH-like_DNA-bd_sf"/>
</dbReference>
<dbReference type="FunFam" id="1.10.10.10:FF:000001">
    <property type="entry name" value="LysR family transcriptional regulator"/>
    <property type="match status" value="1"/>
</dbReference>
<evidence type="ECO:0000313" key="6">
    <source>
        <dbReference type="EMBL" id="ACA94661.1"/>
    </source>
</evidence>
<dbReference type="CDD" id="cd08414">
    <property type="entry name" value="PBP2_LTTR_aromatics_like"/>
    <property type="match status" value="1"/>
</dbReference>
<dbReference type="PANTHER" id="PTHR30346">
    <property type="entry name" value="TRANSCRIPTIONAL DUAL REGULATOR HCAR-RELATED"/>
    <property type="match status" value="1"/>
</dbReference>
<keyword evidence="2" id="KW-0805">Transcription regulation</keyword>
<dbReference type="InterPro" id="IPR005119">
    <property type="entry name" value="LysR_subst-bd"/>
</dbReference>
<dbReference type="GO" id="GO:0003700">
    <property type="term" value="F:DNA-binding transcription factor activity"/>
    <property type="evidence" value="ECO:0007669"/>
    <property type="project" value="InterPro"/>
</dbReference>
<dbReference type="Pfam" id="PF03466">
    <property type="entry name" value="LysR_substrate"/>
    <property type="match status" value="1"/>
</dbReference>
<dbReference type="SUPFAM" id="SSF53850">
    <property type="entry name" value="Periplasmic binding protein-like II"/>
    <property type="match status" value="1"/>
</dbReference>
<dbReference type="Proteomes" id="UP000002169">
    <property type="component" value="Chromosome 2"/>
</dbReference>
<evidence type="ECO:0000256" key="4">
    <source>
        <dbReference type="ARBA" id="ARBA00023163"/>
    </source>
</evidence>
<evidence type="ECO:0000256" key="3">
    <source>
        <dbReference type="ARBA" id="ARBA00023125"/>
    </source>
</evidence>
<dbReference type="GO" id="GO:0032993">
    <property type="term" value="C:protein-DNA complex"/>
    <property type="evidence" value="ECO:0007669"/>
    <property type="project" value="TreeGrafter"/>
</dbReference>
<dbReference type="PROSITE" id="PS50931">
    <property type="entry name" value="HTH_LYSR"/>
    <property type="match status" value="1"/>
</dbReference>
<dbReference type="Gene3D" id="3.40.190.10">
    <property type="entry name" value="Periplasmic binding protein-like II"/>
    <property type="match status" value="2"/>
</dbReference>
<dbReference type="GO" id="GO:0003677">
    <property type="term" value="F:DNA binding"/>
    <property type="evidence" value="ECO:0007669"/>
    <property type="project" value="UniProtKB-KW"/>
</dbReference>
<dbReference type="InterPro" id="IPR036390">
    <property type="entry name" value="WH_DNA-bd_sf"/>
</dbReference>
<dbReference type="Pfam" id="PF00126">
    <property type="entry name" value="HTH_1"/>
    <property type="match status" value="1"/>
</dbReference>
<evidence type="ECO:0000256" key="1">
    <source>
        <dbReference type="ARBA" id="ARBA00009437"/>
    </source>
</evidence>
<dbReference type="RefSeq" id="WP_012339737.1">
    <property type="nucleotide sequence ID" value="NC_010515.1"/>
</dbReference>
<dbReference type="SUPFAM" id="SSF46785">
    <property type="entry name" value="Winged helix' DNA-binding domain"/>
    <property type="match status" value="1"/>
</dbReference>
<feature type="domain" description="HTH lysR-type" evidence="5">
    <location>
        <begin position="2"/>
        <end position="59"/>
    </location>
</feature>
<comment type="similarity">
    <text evidence="1">Belongs to the LysR transcriptional regulatory family.</text>
</comment>
<sequence>MIDLRQFRQFIAVAETLSFRRAAERLHMAQPPLSTAIRKLEDELGVALLERDNRGSRLTPAGEAFLLEARRALEQAERAVAVARRAGAGLGGTLRLRFVDSTVNALLPLILRAFQERHPNVDFQLEEGTTADQVLALRQDRTDAGLVVLPVADAGDVHVEPLLRDRMVAALPDGHRLAHRRRIALAELAELADEPWVMFAAHHGPGMHALIVTACAQAGVAPRVVQQPRQMQTTAGLVAGGIGVALMPRLFVPMHPQGITFCELKDAGSPLAYELALAYRTPSPLVDALRESARNAVRELGLVAAT</sequence>
<keyword evidence="4" id="KW-0804">Transcription</keyword>
<protein>
    <submittedName>
        <fullName evidence="6">Transcriptional regulator, LysR family</fullName>
    </submittedName>
</protein>
<reference evidence="7" key="1">
    <citation type="submission" date="2008-02" db="EMBL/GenBank/DDBJ databases">
        <title>Complete sequence of chromosome 2 of Burkholderia cenocepacia MC0-3.</title>
        <authorList>
            <person name="Copeland A."/>
            <person name="Lucas S."/>
            <person name="Lapidus A."/>
            <person name="Barry K."/>
            <person name="Bruce D."/>
            <person name="Goodwin L."/>
            <person name="Glavina del Rio T."/>
            <person name="Dalin E."/>
            <person name="Tice H."/>
            <person name="Pitluck S."/>
            <person name="Chain P."/>
            <person name="Malfatti S."/>
            <person name="Shin M."/>
            <person name="Vergez L."/>
            <person name="Schmutz J."/>
            <person name="Larimer F."/>
            <person name="Land M."/>
            <person name="Hauser L."/>
            <person name="Kyrpides N."/>
            <person name="Mikhailova N."/>
            <person name="Tiedje J."/>
            <person name="Richardson P."/>
        </authorList>
    </citation>
    <scope>NUCLEOTIDE SEQUENCE [LARGE SCALE GENOMIC DNA]</scope>
    <source>
        <strain evidence="7">MC0-3</strain>
    </source>
</reference>